<evidence type="ECO:0000313" key="7">
    <source>
        <dbReference type="Proteomes" id="UP001172054"/>
    </source>
</evidence>
<comment type="subunit">
    <text evidence="2">Homodimer.</text>
</comment>
<evidence type="ECO:0000256" key="3">
    <source>
        <dbReference type="ARBA" id="ARBA00022630"/>
    </source>
</evidence>
<keyword evidence="4" id="KW-0560">Oxidoreductase</keyword>
<proteinExistence type="predicted"/>
<dbReference type="InterPro" id="IPR050097">
    <property type="entry name" value="Ferredoxin-NADP_redctase_2"/>
</dbReference>
<dbReference type="EMBL" id="JAUJWW010000003">
    <property type="protein sequence ID" value="MDN7227453.1"/>
    <property type="molecule type" value="Genomic_DNA"/>
</dbReference>
<dbReference type="InterPro" id="IPR023753">
    <property type="entry name" value="FAD/NAD-binding_dom"/>
</dbReference>
<dbReference type="RefSeq" id="WP_301726133.1">
    <property type="nucleotide sequence ID" value="NZ_JAUJWW010000003.1"/>
</dbReference>
<dbReference type="PRINTS" id="PR00368">
    <property type="entry name" value="FADPNR"/>
</dbReference>
<keyword evidence="7" id="KW-1185">Reference proteome</keyword>
<dbReference type="Proteomes" id="UP001172054">
    <property type="component" value="Unassembled WGS sequence"/>
</dbReference>
<reference evidence="6 7" key="1">
    <citation type="submission" date="2023-06" db="EMBL/GenBank/DDBJ databases">
        <title>Novel species in genus Planococcus.</title>
        <authorList>
            <person name="Ning S."/>
        </authorList>
    </citation>
    <scope>NUCLEOTIDE SEQUENCE [LARGE SCALE GENOMIC DNA]</scope>
    <source>
        <strain evidence="6 7">N064</strain>
    </source>
</reference>
<sequence length="300" mass="32620">MKTVNCAIIGGGAAGLSAALVLGRSRRKVAVFDNKTNRNRVTQESHGFLTRDGIKPEEFRTIAIDQLKPYSSVEHFSKTVSAIERLENGSFTISADGEEFKAEKVILATGVQEAFPDIPGIRDYYGKSLYSCPYCDGWEMRDQPLVVIAEIEAHALHLGKLVYNWTENLVIASNGHDFTAETLQEFKRKNIRVKSGKIAALEGKDGYLKKLVFEGGEELERTGGFVVPSYYRPNPFAEQLGCELDSNGALAMDPFGRTSVPGVYAAGENVTGGPSSLIIAAAEGSKAATAANMELVLERY</sequence>
<dbReference type="Pfam" id="PF07992">
    <property type="entry name" value="Pyr_redox_2"/>
    <property type="match status" value="1"/>
</dbReference>
<evidence type="ECO:0000256" key="1">
    <source>
        <dbReference type="ARBA" id="ARBA00001974"/>
    </source>
</evidence>
<gene>
    <name evidence="6" type="ORF">QWY15_09125</name>
</gene>
<dbReference type="SUPFAM" id="SSF51905">
    <property type="entry name" value="FAD/NAD(P)-binding domain"/>
    <property type="match status" value="2"/>
</dbReference>
<keyword evidence="3" id="KW-0285">Flavoprotein</keyword>
<protein>
    <submittedName>
        <fullName evidence="6">NAD(P)/FAD-dependent oxidoreductase</fullName>
    </submittedName>
</protein>
<dbReference type="InterPro" id="IPR036188">
    <property type="entry name" value="FAD/NAD-bd_sf"/>
</dbReference>
<dbReference type="PANTHER" id="PTHR48105">
    <property type="entry name" value="THIOREDOXIN REDUCTASE 1-RELATED-RELATED"/>
    <property type="match status" value="1"/>
</dbReference>
<comment type="cofactor">
    <cofactor evidence="1">
        <name>FAD</name>
        <dbReference type="ChEBI" id="CHEBI:57692"/>
    </cofactor>
</comment>
<feature type="domain" description="FAD/NAD(P)-binding" evidence="5">
    <location>
        <begin position="5"/>
        <end position="284"/>
    </location>
</feature>
<evidence type="ECO:0000313" key="6">
    <source>
        <dbReference type="EMBL" id="MDN7227453.1"/>
    </source>
</evidence>
<evidence type="ECO:0000259" key="5">
    <source>
        <dbReference type="Pfam" id="PF07992"/>
    </source>
</evidence>
<evidence type="ECO:0000256" key="2">
    <source>
        <dbReference type="ARBA" id="ARBA00011738"/>
    </source>
</evidence>
<accession>A0ABT8MRE6</accession>
<name>A0ABT8MRE6_9BACL</name>
<organism evidence="6 7">
    <name type="scientific">Planococcus liqunii</name>
    <dbReference type="NCBI Taxonomy" id="3058394"/>
    <lineage>
        <taxon>Bacteria</taxon>
        <taxon>Bacillati</taxon>
        <taxon>Bacillota</taxon>
        <taxon>Bacilli</taxon>
        <taxon>Bacillales</taxon>
        <taxon>Caryophanaceae</taxon>
        <taxon>Planococcus</taxon>
    </lineage>
</organism>
<dbReference type="Gene3D" id="3.50.50.60">
    <property type="entry name" value="FAD/NAD(P)-binding domain"/>
    <property type="match status" value="2"/>
</dbReference>
<evidence type="ECO:0000256" key="4">
    <source>
        <dbReference type="ARBA" id="ARBA00023002"/>
    </source>
</evidence>
<dbReference type="PRINTS" id="PR00469">
    <property type="entry name" value="PNDRDTASEII"/>
</dbReference>
<comment type="caution">
    <text evidence="6">The sequence shown here is derived from an EMBL/GenBank/DDBJ whole genome shotgun (WGS) entry which is preliminary data.</text>
</comment>